<evidence type="ECO:0000313" key="4">
    <source>
        <dbReference type="Proteomes" id="UP001171916"/>
    </source>
</evidence>
<proteinExistence type="predicted"/>
<gene>
    <name evidence="3" type="ORF">QVH07_16500</name>
</gene>
<organism evidence="3 4">
    <name type="scientific">Algoriphagus sediminis</name>
    <dbReference type="NCBI Taxonomy" id="3057113"/>
    <lineage>
        <taxon>Bacteria</taxon>
        <taxon>Pseudomonadati</taxon>
        <taxon>Bacteroidota</taxon>
        <taxon>Cytophagia</taxon>
        <taxon>Cytophagales</taxon>
        <taxon>Cyclobacteriaceae</taxon>
        <taxon>Algoriphagus</taxon>
    </lineage>
</organism>
<evidence type="ECO:0000259" key="2">
    <source>
        <dbReference type="Pfam" id="PF19762"/>
    </source>
</evidence>
<comment type="caution">
    <text evidence="3">The sequence shown here is derived from an EMBL/GenBank/DDBJ whole genome shotgun (WGS) entry which is preliminary data.</text>
</comment>
<keyword evidence="1" id="KW-0812">Transmembrane</keyword>
<keyword evidence="4" id="KW-1185">Reference proteome</keyword>
<dbReference type="Proteomes" id="UP001171916">
    <property type="component" value="Unassembled WGS sequence"/>
</dbReference>
<dbReference type="RefSeq" id="WP_290002627.1">
    <property type="nucleotide sequence ID" value="NZ_JAUEPH010000008.1"/>
</dbReference>
<reference evidence="3" key="1">
    <citation type="submission" date="2023-06" db="EMBL/GenBank/DDBJ databases">
        <title>Robiginitalea aurantiacus sp. nov. and Algoriphagus sediminis sp. nov., isolated from coastal sediment.</title>
        <authorList>
            <person name="Zhou Z.Y."/>
            <person name="An J."/>
            <person name="Jia Y.W."/>
            <person name="Du Z.J."/>
        </authorList>
    </citation>
    <scope>NUCLEOTIDE SEQUENCE</scope>
    <source>
        <strain evidence="3">C2-7</strain>
    </source>
</reference>
<feature type="transmembrane region" description="Helical" evidence="1">
    <location>
        <begin position="6"/>
        <end position="22"/>
    </location>
</feature>
<feature type="transmembrane region" description="Helical" evidence="1">
    <location>
        <begin position="83"/>
        <end position="103"/>
    </location>
</feature>
<evidence type="ECO:0000313" key="3">
    <source>
        <dbReference type="EMBL" id="MDN3205763.1"/>
    </source>
</evidence>
<feature type="transmembrane region" description="Helical" evidence="1">
    <location>
        <begin position="53"/>
        <end position="71"/>
    </location>
</feature>
<feature type="domain" description="DUF6249" evidence="2">
    <location>
        <begin position="6"/>
        <end position="103"/>
    </location>
</feature>
<sequence length="111" mass="12288">MEGILIPFFFFAALFGILYVYYTTRNRERLALIEKGIDAKIFKSGSQTFGRTILSFSLLAIGIGVGVLMGYLFEAMGVVEEVAYTSCIFIFGGIGFLLSFFAAKKLVPEKD</sequence>
<protein>
    <recommendedName>
        <fullName evidence="2">DUF6249 domain-containing protein</fullName>
    </recommendedName>
</protein>
<evidence type="ECO:0000256" key="1">
    <source>
        <dbReference type="SAM" id="Phobius"/>
    </source>
</evidence>
<dbReference type="EMBL" id="JAUEPH010000008">
    <property type="protein sequence ID" value="MDN3205763.1"/>
    <property type="molecule type" value="Genomic_DNA"/>
</dbReference>
<keyword evidence="1" id="KW-1133">Transmembrane helix</keyword>
<accession>A0ABT7YGW7</accession>
<dbReference type="InterPro" id="IPR046216">
    <property type="entry name" value="DUF6249"/>
</dbReference>
<name>A0ABT7YGW7_9BACT</name>
<dbReference type="Pfam" id="PF19762">
    <property type="entry name" value="DUF6249"/>
    <property type="match status" value="1"/>
</dbReference>
<keyword evidence="1" id="KW-0472">Membrane</keyword>